<feature type="compositionally biased region" description="Basic and acidic residues" evidence="1">
    <location>
        <begin position="1"/>
        <end position="11"/>
    </location>
</feature>
<feature type="compositionally biased region" description="Acidic residues" evidence="1">
    <location>
        <begin position="21"/>
        <end position="47"/>
    </location>
</feature>
<evidence type="ECO:0000313" key="3">
    <source>
        <dbReference type="Proteomes" id="UP000655225"/>
    </source>
</evidence>
<protein>
    <recommendedName>
        <fullName evidence="4">Programmed cell death protein 2</fullName>
    </recommendedName>
</protein>
<sequence>MDIEVKDDSLENLRAMQISSLEDDEEEEPQEQEDDDEEEEDEDEEPDPVTLGFVEKPKNPRSLLRHLFPSKAGGTPAWLDPVDLPSEKSSCGICREPLQFLLQVYAPISEKESTFHRTLYVFMCPSMTCLLQDQHEQWKRQPENPSRSVKVFRCQLPRSNPFYSREPPRQDGTDKPSLTGGSL</sequence>
<evidence type="ECO:0000256" key="1">
    <source>
        <dbReference type="SAM" id="MobiDB-lite"/>
    </source>
</evidence>
<dbReference type="Proteomes" id="UP000655225">
    <property type="component" value="Unassembled WGS sequence"/>
</dbReference>
<gene>
    <name evidence="2" type="ORF">HHK36_026422</name>
</gene>
<dbReference type="PANTHER" id="PTHR12298:SF4">
    <property type="entry name" value="PROGRAMMED CELL DEATH PROTEIN 2"/>
    <property type="match status" value="1"/>
</dbReference>
<dbReference type="OrthoDB" id="443682at2759"/>
<feature type="region of interest" description="Disordered" evidence="1">
    <location>
        <begin position="1"/>
        <end position="56"/>
    </location>
</feature>
<dbReference type="PANTHER" id="PTHR12298">
    <property type="entry name" value="PCDC2 PROGRAMMED CELL DEATH PROTEIN 2 -RELATED"/>
    <property type="match status" value="1"/>
</dbReference>
<feature type="region of interest" description="Disordered" evidence="1">
    <location>
        <begin position="158"/>
        <end position="183"/>
    </location>
</feature>
<evidence type="ECO:0008006" key="4">
    <source>
        <dbReference type="Google" id="ProtNLM"/>
    </source>
</evidence>
<name>A0A835D4L4_TETSI</name>
<dbReference type="EMBL" id="JABCRI010000020">
    <property type="protein sequence ID" value="KAF8387767.1"/>
    <property type="molecule type" value="Genomic_DNA"/>
</dbReference>
<comment type="caution">
    <text evidence="2">The sequence shown here is derived from an EMBL/GenBank/DDBJ whole genome shotgun (WGS) entry which is preliminary data.</text>
</comment>
<dbReference type="OMA" id="NDEAFHR"/>
<organism evidence="2 3">
    <name type="scientific">Tetracentron sinense</name>
    <name type="common">Spur-leaf</name>
    <dbReference type="NCBI Taxonomy" id="13715"/>
    <lineage>
        <taxon>Eukaryota</taxon>
        <taxon>Viridiplantae</taxon>
        <taxon>Streptophyta</taxon>
        <taxon>Embryophyta</taxon>
        <taxon>Tracheophyta</taxon>
        <taxon>Spermatophyta</taxon>
        <taxon>Magnoliopsida</taxon>
        <taxon>Trochodendrales</taxon>
        <taxon>Trochodendraceae</taxon>
        <taxon>Tetracentron</taxon>
    </lineage>
</organism>
<evidence type="ECO:0000313" key="2">
    <source>
        <dbReference type="EMBL" id="KAF8387767.1"/>
    </source>
</evidence>
<dbReference type="AlphaFoldDB" id="A0A835D4L4"/>
<keyword evidence="3" id="KW-1185">Reference proteome</keyword>
<proteinExistence type="predicted"/>
<reference evidence="2 3" key="1">
    <citation type="submission" date="2020-04" db="EMBL/GenBank/DDBJ databases">
        <title>Plant Genome Project.</title>
        <authorList>
            <person name="Zhang R.-G."/>
        </authorList>
    </citation>
    <scope>NUCLEOTIDE SEQUENCE [LARGE SCALE GENOMIC DNA]</scope>
    <source>
        <strain evidence="2">YNK0</strain>
        <tissue evidence="2">Leaf</tissue>
    </source>
</reference>
<accession>A0A835D4L4</accession>